<feature type="transmembrane region" description="Helical" evidence="7">
    <location>
        <begin position="154"/>
        <end position="174"/>
    </location>
</feature>
<dbReference type="Gene3D" id="1.10.3720.10">
    <property type="entry name" value="MetI-like"/>
    <property type="match status" value="1"/>
</dbReference>
<organism evidence="10 11">
    <name type="scientific">Spinactinospora alkalitolerans</name>
    <dbReference type="NCBI Taxonomy" id="687207"/>
    <lineage>
        <taxon>Bacteria</taxon>
        <taxon>Bacillati</taxon>
        <taxon>Actinomycetota</taxon>
        <taxon>Actinomycetes</taxon>
        <taxon>Streptosporangiales</taxon>
        <taxon>Nocardiopsidaceae</taxon>
        <taxon>Spinactinospora</taxon>
    </lineage>
</organism>
<keyword evidence="5 7" id="KW-1133">Transmembrane helix</keyword>
<keyword evidence="11" id="KW-1185">Reference proteome</keyword>
<dbReference type="Pfam" id="PF00528">
    <property type="entry name" value="BPD_transp_1"/>
    <property type="match status" value="1"/>
</dbReference>
<keyword evidence="3" id="KW-1003">Cell membrane</keyword>
<feature type="region of interest" description="Disordered" evidence="8">
    <location>
        <begin position="1"/>
        <end position="28"/>
    </location>
</feature>
<sequence>MTENVRTSAVPAASGSPDPAPRPAAAPPRRGLRLGNTALGVIGIVGFLALWEIVPRVGLVSGRYLPPASEVLAALAERMTMPTFWTALVDTLAGWGLGLAIAFGAAVVLGFTIGSVPALRRFTASTVEFLRPIPSVALIPLAVLLYATDIRSTLLLVVYAAFWQIYIQVLYGVADVDPVAEQTARSFGLGRLSRVRHIIWPSALPYLLTGLRLGAAVALILAITAQLIIGSPGLGKEIAVAQTSGAVDSVYALVIATGALGVTLNVGVRMLERRLLHWHTSVRGESSA</sequence>
<dbReference type="RefSeq" id="WP_179644721.1">
    <property type="nucleotide sequence ID" value="NZ_BAAAYY010000031.1"/>
</dbReference>
<dbReference type="InterPro" id="IPR000515">
    <property type="entry name" value="MetI-like"/>
</dbReference>
<feature type="transmembrane region" description="Helical" evidence="7">
    <location>
        <begin position="129"/>
        <end position="148"/>
    </location>
</feature>
<dbReference type="PANTHER" id="PTHR30151">
    <property type="entry name" value="ALKANE SULFONATE ABC TRANSPORTER-RELATED, MEMBRANE SUBUNIT"/>
    <property type="match status" value="1"/>
</dbReference>
<dbReference type="SUPFAM" id="SSF161098">
    <property type="entry name" value="MetI-like"/>
    <property type="match status" value="1"/>
</dbReference>
<feature type="transmembrane region" description="Helical" evidence="7">
    <location>
        <begin position="203"/>
        <end position="229"/>
    </location>
</feature>
<feature type="transmembrane region" description="Helical" evidence="7">
    <location>
        <begin position="249"/>
        <end position="268"/>
    </location>
</feature>
<feature type="domain" description="ABC transmembrane type-1" evidence="9">
    <location>
        <begin position="84"/>
        <end position="272"/>
    </location>
</feature>
<dbReference type="PANTHER" id="PTHR30151:SF0">
    <property type="entry name" value="ABC TRANSPORTER PERMEASE PROTEIN MJ0413-RELATED"/>
    <property type="match status" value="1"/>
</dbReference>
<dbReference type="PROSITE" id="PS50928">
    <property type="entry name" value="ABC_TM1"/>
    <property type="match status" value="1"/>
</dbReference>
<comment type="caution">
    <text evidence="10">The sequence shown here is derived from an EMBL/GenBank/DDBJ whole genome shotgun (WGS) entry which is preliminary data.</text>
</comment>
<evidence type="ECO:0000256" key="1">
    <source>
        <dbReference type="ARBA" id="ARBA00004651"/>
    </source>
</evidence>
<dbReference type="CDD" id="cd06261">
    <property type="entry name" value="TM_PBP2"/>
    <property type="match status" value="1"/>
</dbReference>
<reference evidence="10 11" key="1">
    <citation type="submission" date="2020-07" db="EMBL/GenBank/DDBJ databases">
        <title>Sequencing the genomes of 1000 actinobacteria strains.</title>
        <authorList>
            <person name="Klenk H.-P."/>
        </authorList>
    </citation>
    <scope>NUCLEOTIDE SEQUENCE [LARGE SCALE GENOMIC DNA]</scope>
    <source>
        <strain evidence="10 11">CXB654</strain>
    </source>
</reference>
<evidence type="ECO:0000256" key="6">
    <source>
        <dbReference type="ARBA" id="ARBA00023136"/>
    </source>
</evidence>
<feature type="transmembrane region" description="Helical" evidence="7">
    <location>
        <begin position="34"/>
        <end position="54"/>
    </location>
</feature>
<evidence type="ECO:0000256" key="4">
    <source>
        <dbReference type="ARBA" id="ARBA00022692"/>
    </source>
</evidence>
<dbReference type="GO" id="GO:0005886">
    <property type="term" value="C:plasma membrane"/>
    <property type="evidence" value="ECO:0007669"/>
    <property type="project" value="UniProtKB-SubCell"/>
</dbReference>
<evidence type="ECO:0000256" key="8">
    <source>
        <dbReference type="SAM" id="MobiDB-lite"/>
    </source>
</evidence>
<dbReference type="Proteomes" id="UP000589036">
    <property type="component" value="Unassembled WGS sequence"/>
</dbReference>
<comment type="similarity">
    <text evidence="7">Belongs to the binding-protein-dependent transport system permease family.</text>
</comment>
<evidence type="ECO:0000256" key="5">
    <source>
        <dbReference type="ARBA" id="ARBA00022989"/>
    </source>
</evidence>
<evidence type="ECO:0000313" key="10">
    <source>
        <dbReference type="EMBL" id="NYE48983.1"/>
    </source>
</evidence>
<evidence type="ECO:0000256" key="7">
    <source>
        <dbReference type="RuleBase" id="RU363032"/>
    </source>
</evidence>
<evidence type="ECO:0000256" key="3">
    <source>
        <dbReference type="ARBA" id="ARBA00022475"/>
    </source>
</evidence>
<feature type="transmembrane region" description="Helical" evidence="7">
    <location>
        <begin position="92"/>
        <end position="117"/>
    </location>
</feature>
<keyword evidence="2 7" id="KW-0813">Transport</keyword>
<feature type="compositionally biased region" description="Low complexity" evidence="8">
    <location>
        <begin position="8"/>
        <end position="17"/>
    </location>
</feature>
<protein>
    <submittedName>
        <fullName evidence="10">ABC-type nitrate/sulfonate/bicarbonate transport system permease component</fullName>
    </submittedName>
</protein>
<proteinExistence type="inferred from homology"/>
<gene>
    <name evidence="10" type="ORF">HDA32_004103</name>
</gene>
<accession>A0A852U1Z2</accession>
<name>A0A852U1Z2_9ACTN</name>
<dbReference type="EMBL" id="JACCCC010000001">
    <property type="protein sequence ID" value="NYE48983.1"/>
    <property type="molecule type" value="Genomic_DNA"/>
</dbReference>
<keyword evidence="6 7" id="KW-0472">Membrane</keyword>
<evidence type="ECO:0000256" key="2">
    <source>
        <dbReference type="ARBA" id="ARBA00022448"/>
    </source>
</evidence>
<dbReference type="AlphaFoldDB" id="A0A852U1Z2"/>
<evidence type="ECO:0000313" key="11">
    <source>
        <dbReference type="Proteomes" id="UP000589036"/>
    </source>
</evidence>
<comment type="subcellular location">
    <subcellularLocation>
        <location evidence="1 7">Cell membrane</location>
        <topology evidence="1 7">Multi-pass membrane protein</topology>
    </subcellularLocation>
</comment>
<keyword evidence="4 7" id="KW-0812">Transmembrane</keyword>
<dbReference type="GO" id="GO:0055085">
    <property type="term" value="P:transmembrane transport"/>
    <property type="evidence" value="ECO:0007669"/>
    <property type="project" value="InterPro"/>
</dbReference>
<evidence type="ECO:0000259" key="9">
    <source>
        <dbReference type="PROSITE" id="PS50928"/>
    </source>
</evidence>
<dbReference type="InterPro" id="IPR035906">
    <property type="entry name" value="MetI-like_sf"/>
</dbReference>